<accession>K1LT39</accession>
<comment type="caution">
    <text evidence="1">The sequence shown here is derived from an EMBL/GenBank/DDBJ whole genome shotgun (WGS) entry which is preliminary data.</text>
</comment>
<gene>
    <name evidence="1" type="ORF">B879_04145</name>
</gene>
<organism evidence="1 2">
    <name type="scientific">Cecembia lonarensis (strain CCUG 58316 / KCTC 22772 / LW9)</name>
    <dbReference type="NCBI Taxonomy" id="1225176"/>
    <lineage>
        <taxon>Bacteria</taxon>
        <taxon>Pseudomonadati</taxon>
        <taxon>Bacteroidota</taxon>
        <taxon>Cytophagia</taxon>
        <taxon>Cytophagales</taxon>
        <taxon>Cyclobacteriaceae</taxon>
        <taxon>Cecembia</taxon>
    </lineage>
</organism>
<sequence>MNGKYFQVIRAEGPGHFGDQRVCFHSHGKGKGHVTNDTMYIVDGEFTGLMAQQPVFYGELAILNKMVDSLDVSFCSGFPRCRAFCQPFLGTPSGMLGNAQGAEKLIHVQ</sequence>
<dbReference type="EMBL" id="AMGM01000171">
    <property type="protein sequence ID" value="EKB47259.1"/>
    <property type="molecule type" value="Genomic_DNA"/>
</dbReference>
<evidence type="ECO:0000313" key="1">
    <source>
        <dbReference type="EMBL" id="EKB47259.1"/>
    </source>
</evidence>
<dbReference type="AlphaFoldDB" id="K1LT39"/>
<name>K1LT39_CECL9</name>
<evidence type="ECO:0000313" key="2">
    <source>
        <dbReference type="Proteomes" id="UP000004478"/>
    </source>
</evidence>
<keyword evidence="2" id="KW-1185">Reference proteome</keyword>
<dbReference type="Proteomes" id="UP000004478">
    <property type="component" value="Unassembled WGS sequence"/>
</dbReference>
<reference evidence="1 2" key="1">
    <citation type="journal article" date="2012" name="J. Bacteriol.">
        <title>Draft Genome Sequence of Cecembia lonarensis Strain LW9T, Isolated from Lonar Lake, a Haloalkaline Lake in India.</title>
        <authorList>
            <person name="Shivaji S."/>
            <person name="Ara S."/>
            <person name="Singh A."/>
            <person name="Pinnaka A.K."/>
        </authorList>
    </citation>
    <scope>NUCLEOTIDE SEQUENCE [LARGE SCALE GENOMIC DNA]</scope>
    <source>
        <strain evidence="1 2">LW9</strain>
    </source>
</reference>
<proteinExistence type="predicted"/>
<protein>
    <submittedName>
        <fullName evidence="1">Uncharacterized protein</fullName>
    </submittedName>
</protein>